<dbReference type="OrthoDB" id="10250660at2759"/>
<dbReference type="EMBL" id="LSRX01000257">
    <property type="protein sequence ID" value="OLQ02698.1"/>
    <property type="molecule type" value="Genomic_DNA"/>
</dbReference>
<evidence type="ECO:0000313" key="1">
    <source>
        <dbReference type="EMBL" id="OLQ02698.1"/>
    </source>
</evidence>
<comment type="caution">
    <text evidence="1">The sequence shown here is derived from an EMBL/GenBank/DDBJ whole genome shotgun (WGS) entry which is preliminary data.</text>
</comment>
<dbReference type="AlphaFoldDB" id="A0A1Q9E5L1"/>
<dbReference type="Proteomes" id="UP000186817">
    <property type="component" value="Unassembled WGS sequence"/>
</dbReference>
<evidence type="ECO:0000313" key="2">
    <source>
        <dbReference type="Proteomes" id="UP000186817"/>
    </source>
</evidence>
<sequence length="120" mass="13828">MGGAPSCDEGEFNMVSRHGVVHLHVRKDKETFEFSFRRTLPGEKLHPGYQSTSEIHRDIARNLKVGVAKHDRFKKRDPGDASLPAFCAEMRRYESQLDEKMHLLEILLDQFGLLHEEVPQ</sequence>
<gene>
    <name evidence="1" type="ORF">AK812_SmicGene14414</name>
</gene>
<name>A0A1Q9E5L1_SYMMI</name>
<reference evidence="1 2" key="1">
    <citation type="submission" date="2016-02" db="EMBL/GenBank/DDBJ databases">
        <title>Genome analysis of coral dinoflagellate symbionts highlights evolutionary adaptations to a symbiotic lifestyle.</title>
        <authorList>
            <person name="Aranda M."/>
            <person name="Li Y."/>
            <person name="Liew Y.J."/>
            <person name="Baumgarten S."/>
            <person name="Simakov O."/>
            <person name="Wilson M."/>
            <person name="Piel J."/>
            <person name="Ashoor H."/>
            <person name="Bougouffa S."/>
            <person name="Bajic V.B."/>
            <person name="Ryu T."/>
            <person name="Ravasi T."/>
            <person name="Bayer T."/>
            <person name="Micklem G."/>
            <person name="Kim H."/>
            <person name="Bhak J."/>
            <person name="Lajeunesse T.C."/>
            <person name="Voolstra C.R."/>
        </authorList>
    </citation>
    <scope>NUCLEOTIDE SEQUENCE [LARGE SCALE GENOMIC DNA]</scope>
    <source>
        <strain evidence="1 2">CCMP2467</strain>
    </source>
</reference>
<accession>A0A1Q9E5L1</accession>
<protein>
    <submittedName>
        <fullName evidence="1">Uncharacterized protein</fullName>
    </submittedName>
</protein>
<organism evidence="1 2">
    <name type="scientific">Symbiodinium microadriaticum</name>
    <name type="common">Dinoflagellate</name>
    <name type="synonym">Zooxanthella microadriatica</name>
    <dbReference type="NCBI Taxonomy" id="2951"/>
    <lineage>
        <taxon>Eukaryota</taxon>
        <taxon>Sar</taxon>
        <taxon>Alveolata</taxon>
        <taxon>Dinophyceae</taxon>
        <taxon>Suessiales</taxon>
        <taxon>Symbiodiniaceae</taxon>
        <taxon>Symbiodinium</taxon>
    </lineage>
</organism>
<proteinExistence type="predicted"/>
<keyword evidence="2" id="KW-1185">Reference proteome</keyword>